<dbReference type="Gene3D" id="3.40.30.10">
    <property type="entry name" value="Glutaredoxin"/>
    <property type="match status" value="1"/>
</dbReference>
<feature type="signal peptide" evidence="2">
    <location>
        <begin position="1"/>
        <end position="24"/>
    </location>
</feature>
<dbReference type="PROSITE" id="PS00194">
    <property type="entry name" value="THIOREDOXIN_1"/>
    <property type="match status" value="1"/>
</dbReference>
<dbReference type="Pfam" id="PF00578">
    <property type="entry name" value="AhpC-TSA"/>
    <property type="match status" value="1"/>
</dbReference>
<dbReference type="AlphaFoldDB" id="A0A366WM45"/>
<keyword evidence="2" id="KW-0732">Signal</keyword>
<dbReference type="GO" id="GO:0016209">
    <property type="term" value="F:antioxidant activity"/>
    <property type="evidence" value="ECO:0007669"/>
    <property type="project" value="InterPro"/>
</dbReference>
<dbReference type="PANTHER" id="PTHR42852">
    <property type="entry name" value="THIOL:DISULFIDE INTERCHANGE PROTEIN DSBE"/>
    <property type="match status" value="1"/>
</dbReference>
<dbReference type="EMBL" id="QOCE01000047">
    <property type="protein sequence ID" value="RBW50950.1"/>
    <property type="molecule type" value="Genomic_DNA"/>
</dbReference>
<gene>
    <name evidence="4" type="ORF">DS909_20585</name>
</gene>
<protein>
    <submittedName>
        <fullName evidence="4">TlpA family protein disulfide reductase</fullName>
    </submittedName>
</protein>
<dbReference type="CDD" id="cd02966">
    <property type="entry name" value="TlpA_like_family"/>
    <property type="match status" value="1"/>
</dbReference>
<feature type="domain" description="Thioredoxin" evidence="3">
    <location>
        <begin position="21"/>
        <end position="189"/>
    </location>
</feature>
<dbReference type="PANTHER" id="PTHR42852:SF18">
    <property type="entry name" value="CHROMOSOME UNDETERMINED SCAFFOLD_47, WHOLE GENOME SHOTGUN SEQUENCE"/>
    <property type="match status" value="1"/>
</dbReference>
<dbReference type="RefSeq" id="WP_113825454.1">
    <property type="nucleotide sequence ID" value="NZ_QOCE01000047.1"/>
</dbReference>
<comment type="caution">
    <text evidence="4">The sequence shown here is derived from an EMBL/GenBank/DDBJ whole genome shotgun (WGS) entry which is preliminary data.</text>
</comment>
<accession>A0A366WM45</accession>
<feature type="chain" id="PRO_5016776511" evidence="2">
    <location>
        <begin position="25"/>
        <end position="189"/>
    </location>
</feature>
<keyword evidence="1" id="KW-0676">Redox-active center</keyword>
<dbReference type="InterPro" id="IPR050553">
    <property type="entry name" value="Thioredoxin_ResA/DsbE_sf"/>
</dbReference>
<dbReference type="InterPro" id="IPR017937">
    <property type="entry name" value="Thioredoxin_CS"/>
</dbReference>
<dbReference type="Proteomes" id="UP000252706">
    <property type="component" value="Unassembled WGS sequence"/>
</dbReference>
<evidence type="ECO:0000313" key="5">
    <source>
        <dbReference type="Proteomes" id="UP000252706"/>
    </source>
</evidence>
<evidence type="ECO:0000313" key="4">
    <source>
        <dbReference type="EMBL" id="RBW50950.1"/>
    </source>
</evidence>
<organism evidence="4 5">
    <name type="scientific">Phaeobacter gallaeciensis</name>
    <dbReference type="NCBI Taxonomy" id="60890"/>
    <lineage>
        <taxon>Bacteria</taxon>
        <taxon>Pseudomonadati</taxon>
        <taxon>Pseudomonadota</taxon>
        <taxon>Alphaproteobacteria</taxon>
        <taxon>Rhodobacterales</taxon>
        <taxon>Roseobacteraceae</taxon>
        <taxon>Phaeobacter</taxon>
    </lineage>
</organism>
<dbReference type="PROSITE" id="PS51352">
    <property type="entry name" value="THIOREDOXIN_2"/>
    <property type="match status" value="1"/>
</dbReference>
<evidence type="ECO:0000259" key="3">
    <source>
        <dbReference type="PROSITE" id="PS51352"/>
    </source>
</evidence>
<evidence type="ECO:0000256" key="1">
    <source>
        <dbReference type="ARBA" id="ARBA00023284"/>
    </source>
</evidence>
<evidence type="ECO:0000256" key="2">
    <source>
        <dbReference type="SAM" id="SignalP"/>
    </source>
</evidence>
<dbReference type="InterPro" id="IPR036249">
    <property type="entry name" value="Thioredoxin-like_sf"/>
</dbReference>
<dbReference type="InterPro" id="IPR000866">
    <property type="entry name" value="AhpC/TSA"/>
</dbReference>
<dbReference type="STRING" id="1423144.Gal_03158"/>
<sequence length="189" mass="20407">MKKLLLALVYTALVSGANVSGALAADLDKTTLEALREGDMKKLVFHSDPKPVSANAFQLADGAGTGTLADYQGQYVLLNFWATWCAPCRKEMPQLSELQAELGSDQFQVVTLATGRNSPSGIKKFFAENGIDNLPRHQDPKQAVAREMAVLGLPITVLLNPEGQEIARLRGDAEWNSDSAKAIIQALLK</sequence>
<dbReference type="InterPro" id="IPR013766">
    <property type="entry name" value="Thioredoxin_domain"/>
</dbReference>
<dbReference type="GO" id="GO:0015036">
    <property type="term" value="F:disulfide oxidoreductase activity"/>
    <property type="evidence" value="ECO:0007669"/>
    <property type="project" value="UniProtKB-ARBA"/>
</dbReference>
<reference evidence="4 5" key="1">
    <citation type="submission" date="2018-07" db="EMBL/GenBank/DDBJ databases">
        <title>Modular assembly of carbohydrate-degrading microbial communities in the ocean.</title>
        <authorList>
            <person name="Enke T.N."/>
            <person name="Datta M.S."/>
            <person name="Schwartzman J.A."/>
            <person name="Cermak N."/>
            <person name="Schmitz D.A."/>
            <person name="Barrere J."/>
            <person name="Cordero O.X."/>
        </authorList>
    </citation>
    <scope>NUCLEOTIDE SEQUENCE [LARGE SCALE GENOMIC DNA]</scope>
    <source>
        <strain evidence="4 5">C3M10</strain>
    </source>
</reference>
<dbReference type="SUPFAM" id="SSF52833">
    <property type="entry name" value="Thioredoxin-like"/>
    <property type="match status" value="1"/>
</dbReference>
<name>A0A366WM45_9RHOB</name>
<dbReference type="OrthoDB" id="9799347at2"/>
<proteinExistence type="predicted"/>